<name>A0AA39LJR1_9BILA</name>
<sequence>MAQQPQGKNRRHWPQMFITLIPATHRASEAQHQPMFPARINDKRVEWDPCIIKTQHKIRKASMDINCF</sequence>
<proteinExistence type="predicted"/>
<protein>
    <submittedName>
        <fullName evidence="1">Uncharacterized protein</fullName>
    </submittedName>
</protein>
<dbReference type="AlphaFoldDB" id="A0AA39LJR1"/>
<keyword evidence="2" id="KW-1185">Reference proteome</keyword>
<gene>
    <name evidence="1" type="ORF">QR680_003434</name>
</gene>
<dbReference type="EMBL" id="JAUCMV010000005">
    <property type="protein sequence ID" value="KAK0400276.1"/>
    <property type="molecule type" value="Genomic_DNA"/>
</dbReference>
<organism evidence="1 2">
    <name type="scientific">Steinernema hermaphroditum</name>
    <dbReference type="NCBI Taxonomy" id="289476"/>
    <lineage>
        <taxon>Eukaryota</taxon>
        <taxon>Metazoa</taxon>
        <taxon>Ecdysozoa</taxon>
        <taxon>Nematoda</taxon>
        <taxon>Chromadorea</taxon>
        <taxon>Rhabditida</taxon>
        <taxon>Tylenchina</taxon>
        <taxon>Panagrolaimomorpha</taxon>
        <taxon>Strongyloidoidea</taxon>
        <taxon>Steinernematidae</taxon>
        <taxon>Steinernema</taxon>
    </lineage>
</organism>
<accession>A0AA39LJR1</accession>
<evidence type="ECO:0000313" key="1">
    <source>
        <dbReference type="EMBL" id="KAK0400276.1"/>
    </source>
</evidence>
<evidence type="ECO:0000313" key="2">
    <source>
        <dbReference type="Proteomes" id="UP001175271"/>
    </source>
</evidence>
<reference evidence="1" key="1">
    <citation type="submission" date="2023-06" db="EMBL/GenBank/DDBJ databases">
        <title>Genomic analysis of the entomopathogenic nematode Steinernema hermaphroditum.</title>
        <authorList>
            <person name="Schwarz E.M."/>
            <person name="Heppert J.K."/>
            <person name="Baniya A."/>
            <person name="Schwartz H.T."/>
            <person name="Tan C.-H."/>
            <person name="Antoshechkin I."/>
            <person name="Sternberg P.W."/>
            <person name="Goodrich-Blair H."/>
            <person name="Dillman A.R."/>
        </authorList>
    </citation>
    <scope>NUCLEOTIDE SEQUENCE</scope>
    <source>
        <strain evidence="1">PS9179</strain>
        <tissue evidence="1">Whole animal</tissue>
    </source>
</reference>
<comment type="caution">
    <text evidence="1">The sequence shown here is derived from an EMBL/GenBank/DDBJ whole genome shotgun (WGS) entry which is preliminary data.</text>
</comment>
<dbReference type="Proteomes" id="UP001175271">
    <property type="component" value="Unassembled WGS sequence"/>
</dbReference>